<evidence type="ECO:0000313" key="2">
    <source>
        <dbReference type="EMBL" id="CEK66558.1"/>
    </source>
</evidence>
<reference evidence="2" key="1">
    <citation type="submission" date="2014-12" db="EMBL/GenBank/DDBJ databases">
        <title>Insight into the proteome of Arion vulgaris.</title>
        <authorList>
            <person name="Aradska J."/>
            <person name="Bulat T."/>
            <person name="Smidak R."/>
            <person name="Sarate P."/>
            <person name="Gangsoo J."/>
            <person name="Sialana F."/>
            <person name="Bilban M."/>
            <person name="Lubec G."/>
        </authorList>
    </citation>
    <scope>NUCLEOTIDE SEQUENCE</scope>
    <source>
        <tissue evidence="2">Skin</tissue>
    </source>
</reference>
<feature type="compositionally biased region" description="Basic residues" evidence="1">
    <location>
        <begin position="10"/>
        <end position="33"/>
    </location>
</feature>
<feature type="region of interest" description="Disordered" evidence="1">
    <location>
        <begin position="1"/>
        <end position="57"/>
    </location>
</feature>
<feature type="compositionally biased region" description="Low complexity" evidence="1">
    <location>
        <begin position="39"/>
        <end position="54"/>
    </location>
</feature>
<protein>
    <submittedName>
        <fullName evidence="2">Uncharacterized protein</fullName>
    </submittedName>
</protein>
<feature type="compositionally biased region" description="Polar residues" evidence="1">
    <location>
        <begin position="147"/>
        <end position="163"/>
    </location>
</feature>
<feature type="compositionally biased region" description="Polar residues" evidence="1">
    <location>
        <begin position="186"/>
        <end position="203"/>
    </location>
</feature>
<feature type="region of interest" description="Disordered" evidence="1">
    <location>
        <begin position="142"/>
        <end position="163"/>
    </location>
</feature>
<name>A0A0B6ZDD9_9EUPU</name>
<feature type="non-terminal residue" evidence="2">
    <location>
        <position position="1"/>
    </location>
</feature>
<dbReference type="EMBL" id="HACG01019693">
    <property type="protein sequence ID" value="CEK66558.1"/>
    <property type="molecule type" value="Transcribed_RNA"/>
</dbReference>
<sequence length="298" mass="32788">ATTPVMSEKKPRRNKSISASIKKRLPHLSRMRTKKGDLSSISTSSSSSTDSKTTVPKDLHGIPAYSLDIKYSQQPSLSGQKRNYTLDKCDLSAFSMCTPPKQICRASDTNTTTSSSCGNIIPTLKEDHSQTCKISIETLNMEGHSPAHNTSSENHSSADKISSSNDILGHTAISENTSPFLRISGEYQSPSTKTNNENRSQENMNSAHLTSFSKLLYNVQPLSTISLPRTNSTFIQLETKTAYLPPHADNQISSPVMSSKDRTLVSKTHHQPYRKQGTPIMPRAVLRMVNLNTPDSSF</sequence>
<evidence type="ECO:0000256" key="1">
    <source>
        <dbReference type="SAM" id="MobiDB-lite"/>
    </source>
</evidence>
<dbReference type="AlphaFoldDB" id="A0A0B6ZDD9"/>
<feature type="region of interest" description="Disordered" evidence="1">
    <location>
        <begin position="179"/>
        <end position="203"/>
    </location>
</feature>
<organism evidence="2">
    <name type="scientific">Arion vulgaris</name>
    <dbReference type="NCBI Taxonomy" id="1028688"/>
    <lineage>
        <taxon>Eukaryota</taxon>
        <taxon>Metazoa</taxon>
        <taxon>Spiralia</taxon>
        <taxon>Lophotrochozoa</taxon>
        <taxon>Mollusca</taxon>
        <taxon>Gastropoda</taxon>
        <taxon>Heterobranchia</taxon>
        <taxon>Euthyneura</taxon>
        <taxon>Panpulmonata</taxon>
        <taxon>Eupulmonata</taxon>
        <taxon>Stylommatophora</taxon>
        <taxon>Helicina</taxon>
        <taxon>Arionoidea</taxon>
        <taxon>Arionidae</taxon>
        <taxon>Arion</taxon>
    </lineage>
</organism>
<proteinExistence type="predicted"/>
<gene>
    <name evidence="2" type="primary">ORF59313</name>
</gene>
<accession>A0A0B6ZDD9</accession>